<dbReference type="SMART" id="SM00089">
    <property type="entry name" value="PKD"/>
    <property type="match status" value="2"/>
</dbReference>
<dbReference type="Pfam" id="PF18911">
    <property type="entry name" value="PKD_4"/>
    <property type="match status" value="2"/>
</dbReference>
<gene>
    <name evidence="3" type="ORF">HGMM_F02E06C39</name>
</gene>
<dbReference type="Pfam" id="PF00963">
    <property type="entry name" value="Cohesin"/>
    <property type="match status" value="1"/>
</dbReference>
<dbReference type="InterPro" id="IPR035986">
    <property type="entry name" value="PKD_dom_sf"/>
</dbReference>
<dbReference type="InterPro" id="IPR022409">
    <property type="entry name" value="PKD/Chitinase_dom"/>
</dbReference>
<dbReference type="InterPro" id="IPR008965">
    <property type="entry name" value="CBM2/CBM3_carb-bd_dom_sf"/>
</dbReference>
<dbReference type="GO" id="GO:0000272">
    <property type="term" value="P:polysaccharide catabolic process"/>
    <property type="evidence" value="ECO:0007669"/>
    <property type="project" value="InterPro"/>
</dbReference>
<reference evidence="3" key="1">
    <citation type="journal article" date="2005" name="Environ. Microbiol.">
        <title>Genetic and functional properties of uncultivated thermophilic crenarchaeotes from a subsurface gold mine as revealed by analysis of genome fragments.</title>
        <authorList>
            <person name="Nunoura T."/>
            <person name="Hirayama H."/>
            <person name="Takami H."/>
            <person name="Oida H."/>
            <person name="Nishi S."/>
            <person name="Shimamura S."/>
            <person name="Suzuki Y."/>
            <person name="Inagaki F."/>
            <person name="Takai K."/>
            <person name="Nealson K.H."/>
            <person name="Horikoshi K."/>
        </authorList>
    </citation>
    <scope>NUCLEOTIDE SEQUENCE</scope>
</reference>
<feature type="signal peptide" evidence="1">
    <location>
        <begin position="1"/>
        <end position="28"/>
    </location>
</feature>
<dbReference type="CDD" id="cd00146">
    <property type="entry name" value="PKD"/>
    <property type="match status" value="2"/>
</dbReference>
<accession>H5S939</accession>
<dbReference type="FunFam" id="2.60.40.10:FF:000270">
    <property type="entry name" value="Cell surface protein"/>
    <property type="match status" value="1"/>
</dbReference>
<dbReference type="InterPro" id="IPR002102">
    <property type="entry name" value="Cohesin_dom"/>
</dbReference>
<dbReference type="Gene3D" id="2.60.40.680">
    <property type="match status" value="1"/>
</dbReference>
<dbReference type="Gene3D" id="2.60.40.10">
    <property type="entry name" value="Immunoglobulins"/>
    <property type="match status" value="2"/>
</dbReference>
<reference evidence="3" key="2">
    <citation type="journal article" date="2012" name="PLoS ONE">
        <title>A Deeply Branching Thermophilic Bacterium with an Ancient Acetyl-CoA Pathway Dominates a Subsurface Ecosystem.</title>
        <authorList>
            <person name="Takami H."/>
            <person name="Noguchi H."/>
            <person name="Takaki Y."/>
            <person name="Uchiyama I."/>
            <person name="Toyoda A."/>
            <person name="Nishi S."/>
            <person name="Chee G.-J."/>
            <person name="Arai W."/>
            <person name="Nunoura T."/>
            <person name="Itoh T."/>
            <person name="Hattori M."/>
            <person name="Takai K."/>
        </authorList>
    </citation>
    <scope>NUCLEOTIDE SEQUENCE</scope>
</reference>
<dbReference type="EMBL" id="AP011636">
    <property type="protein sequence ID" value="BAL52675.1"/>
    <property type="molecule type" value="Genomic_DNA"/>
</dbReference>
<proteinExistence type="predicted"/>
<feature type="domain" description="PKD" evidence="2">
    <location>
        <begin position="257"/>
        <end position="343"/>
    </location>
</feature>
<evidence type="ECO:0000256" key="1">
    <source>
        <dbReference type="SAM" id="SignalP"/>
    </source>
</evidence>
<organism evidence="3">
    <name type="scientific">uncultured Acetothermia bacterium</name>
    <dbReference type="NCBI Taxonomy" id="236499"/>
    <lineage>
        <taxon>Bacteria</taxon>
        <taxon>Candidatus Bipolaricaulota</taxon>
        <taxon>environmental samples</taxon>
    </lineage>
</organism>
<dbReference type="PROSITE" id="PS50093">
    <property type="entry name" value="PKD"/>
    <property type="match status" value="2"/>
</dbReference>
<dbReference type="AlphaFoldDB" id="H5S939"/>
<name>H5S939_9BACT</name>
<dbReference type="InterPro" id="IPR013783">
    <property type="entry name" value="Ig-like_fold"/>
</dbReference>
<feature type="chain" id="PRO_5003597245" evidence="1">
    <location>
        <begin position="29"/>
        <end position="430"/>
    </location>
</feature>
<dbReference type="CDD" id="cd08547">
    <property type="entry name" value="Type_II_cohesin"/>
    <property type="match status" value="1"/>
</dbReference>
<dbReference type="GO" id="GO:0030246">
    <property type="term" value="F:carbohydrate binding"/>
    <property type="evidence" value="ECO:0007669"/>
    <property type="project" value="InterPro"/>
</dbReference>
<dbReference type="InterPro" id="IPR000601">
    <property type="entry name" value="PKD_dom"/>
</dbReference>
<dbReference type="SUPFAM" id="SSF49384">
    <property type="entry name" value="Carbohydrate-binding domain"/>
    <property type="match status" value="1"/>
</dbReference>
<sequence length="430" mass="46799">MNAKIRFGVITAIGIALVSLLSSNNALHAQQALTEVSVESKTITPGSTSSVNIVISEGPDAGVADIQGLLKFDPKVLKATRIEGQQDYEIFASKLDNNAGEVKFLVTKLRAPYAKAGPIIKIEFQAIGKSGDKSDLRLTLDVLRDPDGRNIPNKIINGLITLGSVQNQPPTAKFSFTPAEPKVDEEISFKDESTDPDGASDIVSWEWDFGDGTTSTEQNPKKKYAQKKVYDVRLTVRDRGGLTNFVIKKVPVGIVPPKADFTFTPTSPEVGDEVQFTDKSTDDGQIVSRQWDFGDGTTSTDQNPKKRYAQAGTFKVKLTVRDNDGAESSVEKTITVKASSKPTISVFPNPARDSATFVFTLPPGATTGTLFVFNMAGKLVLKQEKLTGTQFVWDIKKADVPSGPYYYLLLAFKDNAVVGRSRVEKLVIQR</sequence>
<dbReference type="SUPFAM" id="SSF49299">
    <property type="entry name" value="PKD domain"/>
    <property type="match status" value="2"/>
</dbReference>
<keyword evidence="1" id="KW-0732">Signal</keyword>
<evidence type="ECO:0000313" key="3">
    <source>
        <dbReference type="EMBL" id="BAL52675.1"/>
    </source>
</evidence>
<protein>
    <submittedName>
        <fullName evidence="3">PKD domain protein</fullName>
    </submittedName>
</protein>
<evidence type="ECO:0000259" key="2">
    <source>
        <dbReference type="PROSITE" id="PS50093"/>
    </source>
</evidence>
<feature type="domain" description="PKD" evidence="2">
    <location>
        <begin position="170"/>
        <end position="241"/>
    </location>
</feature>